<comment type="caution">
    <text evidence="1">The sequence shown here is derived from an EMBL/GenBank/DDBJ whole genome shotgun (WGS) entry which is preliminary data.</text>
</comment>
<reference evidence="1 2" key="1">
    <citation type="submission" date="2024-02" db="EMBL/GenBank/DDBJ databases">
        <title>de novo genome assembly of Solanum bulbocastanum strain 11H21.</title>
        <authorList>
            <person name="Hosaka A.J."/>
        </authorList>
    </citation>
    <scope>NUCLEOTIDE SEQUENCE [LARGE SCALE GENOMIC DNA]</scope>
    <source>
        <tissue evidence="1">Young leaves</tissue>
    </source>
</reference>
<proteinExistence type="predicted"/>
<dbReference type="EMBL" id="JBANQN010000006">
    <property type="protein sequence ID" value="KAK6787288.1"/>
    <property type="molecule type" value="Genomic_DNA"/>
</dbReference>
<sequence length="131" mass="14690">MWKRVLSISAIRAPKGDSPKCTMRTPSDPPNHPSGLVFCSGMFGELELQLAIRRRYSRPPKGPNLKRPRVFSNSKSKPFDILKPFPLLSLALHHLSVCDSSVCDFKVEECFACFDCQPIPISLSFLTCTSY</sequence>
<gene>
    <name evidence="1" type="ORF">RDI58_015813</name>
</gene>
<dbReference type="Proteomes" id="UP001371456">
    <property type="component" value="Unassembled WGS sequence"/>
</dbReference>
<name>A0AAN8YFC4_SOLBU</name>
<keyword evidence="2" id="KW-1185">Reference proteome</keyword>
<dbReference type="AlphaFoldDB" id="A0AAN8YFC4"/>
<evidence type="ECO:0000313" key="1">
    <source>
        <dbReference type="EMBL" id="KAK6787288.1"/>
    </source>
</evidence>
<evidence type="ECO:0000313" key="2">
    <source>
        <dbReference type="Proteomes" id="UP001371456"/>
    </source>
</evidence>
<protein>
    <submittedName>
        <fullName evidence="1">Uncharacterized protein</fullName>
    </submittedName>
</protein>
<accession>A0AAN8YFC4</accession>
<organism evidence="1 2">
    <name type="scientific">Solanum bulbocastanum</name>
    <name type="common">Wild potato</name>
    <dbReference type="NCBI Taxonomy" id="147425"/>
    <lineage>
        <taxon>Eukaryota</taxon>
        <taxon>Viridiplantae</taxon>
        <taxon>Streptophyta</taxon>
        <taxon>Embryophyta</taxon>
        <taxon>Tracheophyta</taxon>
        <taxon>Spermatophyta</taxon>
        <taxon>Magnoliopsida</taxon>
        <taxon>eudicotyledons</taxon>
        <taxon>Gunneridae</taxon>
        <taxon>Pentapetalae</taxon>
        <taxon>asterids</taxon>
        <taxon>lamiids</taxon>
        <taxon>Solanales</taxon>
        <taxon>Solanaceae</taxon>
        <taxon>Solanoideae</taxon>
        <taxon>Solaneae</taxon>
        <taxon>Solanum</taxon>
    </lineage>
</organism>